<reference evidence="4" key="1">
    <citation type="submission" date="2016-02" db="EMBL/GenBank/DDBJ databases">
        <authorList>
            <person name="Wibberg D."/>
        </authorList>
    </citation>
    <scope>NUCLEOTIDE SEQUENCE [LARGE SCALE GENOMIC DNA]</scope>
</reference>
<feature type="region of interest" description="Disordered" evidence="1">
    <location>
        <begin position="49"/>
        <end position="74"/>
    </location>
</feature>
<proteinExistence type="predicted"/>
<dbReference type="Gene3D" id="2.120.10.30">
    <property type="entry name" value="TolB, C-terminal domain"/>
    <property type="match status" value="1"/>
</dbReference>
<evidence type="ECO:0000256" key="1">
    <source>
        <dbReference type="SAM" id="MobiDB-lite"/>
    </source>
</evidence>
<dbReference type="EMBL" id="FLUV01000717">
    <property type="protein sequence ID" value="SBW20509.1"/>
    <property type="molecule type" value="Genomic_DNA"/>
</dbReference>
<evidence type="ECO:0000313" key="4">
    <source>
        <dbReference type="Proteomes" id="UP000199013"/>
    </source>
</evidence>
<protein>
    <submittedName>
        <fullName evidence="3">Glucose sorbosone dehydrogenase</fullName>
    </submittedName>
</protein>
<feature type="domain" description="Glucose/Sorbosone dehydrogenase" evidence="2">
    <location>
        <begin position="79"/>
        <end position="378"/>
    </location>
</feature>
<keyword evidence="4" id="KW-1185">Reference proteome</keyword>
<dbReference type="InterPro" id="IPR012938">
    <property type="entry name" value="Glc/Sorbosone_DH"/>
</dbReference>
<dbReference type="SUPFAM" id="SSF50952">
    <property type="entry name" value="Soluble quinoprotein glucose dehydrogenase"/>
    <property type="match status" value="1"/>
</dbReference>
<feature type="compositionally biased region" description="Polar residues" evidence="1">
    <location>
        <begin position="59"/>
        <end position="72"/>
    </location>
</feature>
<dbReference type="InterPro" id="IPR011041">
    <property type="entry name" value="Quinoprot_gluc/sorb_DH_b-prop"/>
</dbReference>
<dbReference type="Pfam" id="PF07995">
    <property type="entry name" value="GSDH"/>
    <property type="match status" value="1"/>
</dbReference>
<accession>A0A1C3NW59</accession>
<evidence type="ECO:0000313" key="3">
    <source>
        <dbReference type="EMBL" id="SBW20509.1"/>
    </source>
</evidence>
<name>A0A1C3NW59_9ACTN</name>
<dbReference type="PANTHER" id="PTHR19328">
    <property type="entry name" value="HEDGEHOG-INTERACTING PROTEIN"/>
    <property type="match status" value="1"/>
</dbReference>
<dbReference type="AlphaFoldDB" id="A0A1C3NW59"/>
<dbReference type="Proteomes" id="UP000199013">
    <property type="component" value="Unassembled WGS sequence"/>
</dbReference>
<evidence type="ECO:0000259" key="2">
    <source>
        <dbReference type="Pfam" id="PF07995"/>
    </source>
</evidence>
<organism evidence="3 4">
    <name type="scientific">Candidatus Protofrankia californiensis</name>
    <dbReference type="NCBI Taxonomy" id="1839754"/>
    <lineage>
        <taxon>Bacteria</taxon>
        <taxon>Bacillati</taxon>
        <taxon>Actinomycetota</taxon>
        <taxon>Actinomycetes</taxon>
        <taxon>Frankiales</taxon>
        <taxon>Frankiaceae</taxon>
        <taxon>Protofrankia</taxon>
    </lineage>
</organism>
<gene>
    <name evidence="3" type="ORF">FDG2_1717</name>
</gene>
<sequence length="394" mass="40823">MPFVSMLRPRGCAGRAAGGRGPAGGTLLACTAATVIGLAGIVLAGCASTDPSRAGDPADTSTGSGQNGSQRPETVASGLRAPWGLAFLPDRSALVAERDSGRIMQVPANGGVPTEVMRIPDVATDAGEGGLLGLAVSPSYATDHVVYAYYTTDTDNRIVRFPLPLGDAPRATVEPILTGIAKATVHNGGRIAFGPDGMLYAGTGDASERARAQDASSLNGKILRMRPDGSVPADNPDPHSLVYSLGHRNVQGLAWDSAGRLWATEFGQNAYDEVNLIQAGHNYGWPIVEGRGDTDGGRFTNPFVTWTPTEASPSGAAIIGSTLYAAALRGERLWVVPLDGKGAGTPHALLNGEVGRLRTVVAAPDGSLWVTTSNTDGRGSPRDSDDRILRLTSF</sequence>
<dbReference type="PANTHER" id="PTHR19328:SF13">
    <property type="entry name" value="HIPL1 PROTEIN"/>
    <property type="match status" value="1"/>
</dbReference>
<dbReference type="InterPro" id="IPR011042">
    <property type="entry name" value="6-blade_b-propeller_TolB-like"/>
</dbReference>